<accession>A0A6A6TME8</accession>
<feature type="region of interest" description="Disordered" evidence="1">
    <location>
        <begin position="182"/>
        <end position="217"/>
    </location>
</feature>
<organism evidence="2 3">
    <name type="scientific">Lophiostoma macrostomum CBS 122681</name>
    <dbReference type="NCBI Taxonomy" id="1314788"/>
    <lineage>
        <taxon>Eukaryota</taxon>
        <taxon>Fungi</taxon>
        <taxon>Dikarya</taxon>
        <taxon>Ascomycota</taxon>
        <taxon>Pezizomycotina</taxon>
        <taxon>Dothideomycetes</taxon>
        <taxon>Pleosporomycetidae</taxon>
        <taxon>Pleosporales</taxon>
        <taxon>Lophiostomataceae</taxon>
        <taxon>Lophiostoma</taxon>
    </lineage>
</organism>
<feature type="compositionally biased region" description="Polar residues" evidence="1">
    <location>
        <begin position="99"/>
        <end position="115"/>
    </location>
</feature>
<evidence type="ECO:0000313" key="3">
    <source>
        <dbReference type="Proteomes" id="UP000799324"/>
    </source>
</evidence>
<reference evidence="2" key="1">
    <citation type="journal article" date="2020" name="Stud. Mycol.">
        <title>101 Dothideomycetes genomes: a test case for predicting lifestyles and emergence of pathogens.</title>
        <authorList>
            <person name="Haridas S."/>
            <person name="Albert R."/>
            <person name="Binder M."/>
            <person name="Bloem J."/>
            <person name="Labutti K."/>
            <person name="Salamov A."/>
            <person name="Andreopoulos B."/>
            <person name="Baker S."/>
            <person name="Barry K."/>
            <person name="Bills G."/>
            <person name="Bluhm B."/>
            <person name="Cannon C."/>
            <person name="Castanera R."/>
            <person name="Culley D."/>
            <person name="Daum C."/>
            <person name="Ezra D."/>
            <person name="Gonzalez J."/>
            <person name="Henrissat B."/>
            <person name="Kuo A."/>
            <person name="Liang C."/>
            <person name="Lipzen A."/>
            <person name="Lutzoni F."/>
            <person name="Magnuson J."/>
            <person name="Mondo S."/>
            <person name="Nolan M."/>
            <person name="Ohm R."/>
            <person name="Pangilinan J."/>
            <person name="Park H.-J."/>
            <person name="Ramirez L."/>
            <person name="Alfaro M."/>
            <person name="Sun H."/>
            <person name="Tritt A."/>
            <person name="Yoshinaga Y."/>
            <person name="Zwiers L.-H."/>
            <person name="Turgeon B."/>
            <person name="Goodwin S."/>
            <person name="Spatafora J."/>
            <person name="Crous P."/>
            <person name="Grigoriev I."/>
        </authorList>
    </citation>
    <scope>NUCLEOTIDE SEQUENCE</scope>
    <source>
        <strain evidence="2">CBS 122681</strain>
    </source>
</reference>
<feature type="compositionally biased region" description="Low complexity" evidence="1">
    <location>
        <begin position="62"/>
        <end position="73"/>
    </location>
</feature>
<protein>
    <submittedName>
        <fullName evidence="2">Uncharacterized protein</fullName>
    </submittedName>
</protein>
<gene>
    <name evidence="2" type="ORF">K491DRAFT_688690</name>
</gene>
<evidence type="ECO:0000313" key="2">
    <source>
        <dbReference type="EMBL" id="KAF2660088.1"/>
    </source>
</evidence>
<sequence>MMSINTKKRKFAQFCSPEPEDAHFVLDPLFAGSSRYLHTDSHAHSASITDAKQRATLDEAQSSKPSYRPSSASEPETSFENSIALDEADQAVRMETENANRSSSPPSLPSYATVSPLYTANPSSWSSRPFPRPSPPESHFLNTHHLSLSEIAALAQKDRDLLAAELNVVCWNPFTVRAICTPGDAGTQLSREEREQMERELEEASRSVLPDTDEEEV</sequence>
<feature type="region of interest" description="Disordered" evidence="1">
    <location>
        <begin position="40"/>
        <end position="115"/>
    </location>
</feature>
<dbReference type="AlphaFoldDB" id="A0A6A6TME8"/>
<name>A0A6A6TME8_9PLEO</name>
<dbReference type="Proteomes" id="UP000799324">
    <property type="component" value="Unassembled WGS sequence"/>
</dbReference>
<evidence type="ECO:0000256" key="1">
    <source>
        <dbReference type="SAM" id="MobiDB-lite"/>
    </source>
</evidence>
<dbReference type="EMBL" id="MU004302">
    <property type="protein sequence ID" value="KAF2660088.1"/>
    <property type="molecule type" value="Genomic_DNA"/>
</dbReference>
<keyword evidence="3" id="KW-1185">Reference proteome</keyword>
<feature type="compositionally biased region" description="Basic and acidic residues" evidence="1">
    <location>
        <begin position="190"/>
        <end position="205"/>
    </location>
</feature>
<proteinExistence type="predicted"/>
<dbReference type="OrthoDB" id="10655075at2759"/>